<proteinExistence type="predicted"/>
<gene>
    <name evidence="2" type="ORF">V5N11_016304</name>
</gene>
<protein>
    <recommendedName>
        <fullName evidence="1">DM2 domain-containing protein</fullName>
    </recommendedName>
</protein>
<comment type="caution">
    <text evidence="2">The sequence shown here is derived from an EMBL/GenBank/DDBJ whole genome shotgun (WGS) entry which is preliminary data.</text>
</comment>
<evidence type="ECO:0000313" key="3">
    <source>
        <dbReference type="Proteomes" id="UP001558713"/>
    </source>
</evidence>
<dbReference type="PANTHER" id="PTHR13844">
    <property type="entry name" value="SWI/SNF-RELATED MATRIX-ASSOCIATED ACTIN-DEPENDENT REGULATOR OF CHROMATIN SUBFAMILY D"/>
    <property type="match status" value="1"/>
</dbReference>
<dbReference type="InterPro" id="IPR019835">
    <property type="entry name" value="SWIB_domain"/>
</dbReference>
<dbReference type="SUPFAM" id="SSF47592">
    <property type="entry name" value="SWIB/MDM2 domain"/>
    <property type="match status" value="1"/>
</dbReference>
<evidence type="ECO:0000313" key="2">
    <source>
        <dbReference type="EMBL" id="KAL1204953.1"/>
    </source>
</evidence>
<dbReference type="AlphaFoldDB" id="A0ABD1AET8"/>
<dbReference type="EMBL" id="JBANAX010000525">
    <property type="protein sequence ID" value="KAL1204953.1"/>
    <property type="molecule type" value="Genomic_DNA"/>
</dbReference>
<dbReference type="Gene3D" id="1.10.245.10">
    <property type="entry name" value="SWIB/MDM2 domain"/>
    <property type="match status" value="1"/>
</dbReference>
<accession>A0ABD1AET8</accession>
<dbReference type="InterPro" id="IPR036885">
    <property type="entry name" value="SWIB_MDM2_dom_sf"/>
</dbReference>
<keyword evidence="3" id="KW-1185">Reference proteome</keyword>
<evidence type="ECO:0000259" key="1">
    <source>
        <dbReference type="PROSITE" id="PS51925"/>
    </source>
</evidence>
<dbReference type="CDD" id="cd10567">
    <property type="entry name" value="SWIB-MDM2_like"/>
    <property type="match status" value="1"/>
</dbReference>
<sequence length="115" mass="12448">MMGISRVFGGCRMLMAKAATTTEVTGAGAGGKAKAILKSLPVSQPLANFSGENELTRASAVKKVWEYVKLHNLQNPANKREIQCDDKLKTIFDGKDIVGITEVMKLLSPHFLKSV</sequence>
<dbReference type="Pfam" id="PF02201">
    <property type="entry name" value="SWIB"/>
    <property type="match status" value="1"/>
</dbReference>
<feature type="domain" description="DM2" evidence="1">
    <location>
        <begin position="35"/>
        <end position="113"/>
    </location>
</feature>
<dbReference type="PROSITE" id="PS51925">
    <property type="entry name" value="SWIB_MDM2"/>
    <property type="match status" value="1"/>
</dbReference>
<dbReference type="InterPro" id="IPR003121">
    <property type="entry name" value="SWIB_MDM2_domain"/>
</dbReference>
<dbReference type="Proteomes" id="UP001558713">
    <property type="component" value="Unassembled WGS sequence"/>
</dbReference>
<dbReference type="SMART" id="SM00151">
    <property type="entry name" value="SWIB"/>
    <property type="match status" value="1"/>
</dbReference>
<organism evidence="2 3">
    <name type="scientific">Cardamine amara subsp. amara</name>
    <dbReference type="NCBI Taxonomy" id="228776"/>
    <lineage>
        <taxon>Eukaryota</taxon>
        <taxon>Viridiplantae</taxon>
        <taxon>Streptophyta</taxon>
        <taxon>Embryophyta</taxon>
        <taxon>Tracheophyta</taxon>
        <taxon>Spermatophyta</taxon>
        <taxon>Magnoliopsida</taxon>
        <taxon>eudicotyledons</taxon>
        <taxon>Gunneridae</taxon>
        <taxon>Pentapetalae</taxon>
        <taxon>rosids</taxon>
        <taxon>malvids</taxon>
        <taxon>Brassicales</taxon>
        <taxon>Brassicaceae</taxon>
        <taxon>Cardamineae</taxon>
        <taxon>Cardamine</taxon>
    </lineage>
</organism>
<name>A0ABD1AET8_CARAN</name>
<reference evidence="2 3" key="1">
    <citation type="submission" date="2024-04" db="EMBL/GenBank/DDBJ databases">
        <title>Genome assembly C_amara_ONT_v2.</title>
        <authorList>
            <person name="Yant L."/>
            <person name="Moore C."/>
            <person name="Slenker M."/>
        </authorList>
    </citation>
    <scope>NUCLEOTIDE SEQUENCE [LARGE SCALE GENOMIC DNA]</scope>
    <source>
        <tissue evidence="2">Leaf</tissue>
    </source>
</reference>